<dbReference type="InterPro" id="IPR046335">
    <property type="entry name" value="LacI/GalR-like_sensor"/>
</dbReference>
<dbReference type="InterPro" id="IPR036388">
    <property type="entry name" value="WH-like_DNA-bd_sf"/>
</dbReference>
<dbReference type="GO" id="GO:0003700">
    <property type="term" value="F:DNA-binding transcription factor activity"/>
    <property type="evidence" value="ECO:0007669"/>
    <property type="project" value="InterPro"/>
</dbReference>
<dbReference type="SMART" id="SM00345">
    <property type="entry name" value="HTH_GNTR"/>
    <property type="match status" value="1"/>
</dbReference>
<evidence type="ECO:0000313" key="6">
    <source>
        <dbReference type="Proteomes" id="UP000184510"/>
    </source>
</evidence>
<organism evidence="5 6">
    <name type="scientific">Rubritalea squalenifaciens DSM 18772</name>
    <dbReference type="NCBI Taxonomy" id="1123071"/>
    <lineage>
        <taxon>Bacteria</taxon>
        <taxon>Pseudomonadati</taxon>
        <taxon>Verrucomicrobiota</taxon>
        <taxon>Verrucomicrobiia</taxon>
        <taxon>Verrucomicrobiales</taxon>
        <taxon>Rubritaleaceae</taxon>
        <taxon>Rubritalea</taxon>
    </lineage>
</organism>
<reference evidence="5 6" key="1">
    <citation type="submission" date="2016-11" db="EMBL/GenBank/DDBJ databases">
        <authorList>
            <person name="Jaros S."/>
            <person name="Januszkiewicz K."/>
            <person name="Wedrychowicz H."/>
        </authorList>
    </citation>
    <scope>NUCLEOTIDE SEQUENCE [LARGE SCALE GENOMIC DNA]</scope>
    <source>
        <strain evidence="5 6">DSM 18772</strain>
    </source>
</reference>
<dbReference type="FunCoup" id="A0A1M6HDD6">
    <property type="interactions" value="172"/>
</dbReference>
<evidence type="ECO:0000256" key="1">
    <source>
        <dbReference type="ARBA" id="ARBA00023015"/>
    </source>
</evidence>
<dbReference type="PRINTS" id="PR00035">
    <property type="entry name" value="HTHGNTR"/>
</dbReference>
<name>A0A1M6HDD6_9BACT</name>
<dbReference type="Gene3D" id="1.10.10.10">
    <property type="entry name" value="Winged helix-like DNA-binding domain superfamily/Winged helix DNA-binding domain"/>
    <property type="match status" value="1"/>
</dbReference>
<evidence type="ECO:0000259" key="4">
    <source>
        <dbReference type="SMART" id="SM00345"/>
    </source>
</evidence>
<keyword evidence="6" id="KW-1185">Reference proteome</keyword>
<dbReference type="Pfam" id="PF13377">
    <property type="entry name" value="Peripla_BP_3"/>
    <property type="match status" value="1"/>
</dbReference>
<sequence length="362" mass="40735">MKLPSRNSLVSQTVAIIEEMIQSGELQSPLPGERRLAARLHIGRDTLRSALSELERRQWISAGNQGSRRKILKVPSSSPTESATKLVGFVSPKPLEELPRNMLIELDALRAILAKSNTSLEILTPAVFHTTNPDKRLEQFIHDNQADAWILYRCTREIQHWFASKKLPCIIRGYPQPGVLLPYLDEDWKAAAYHVGTQLLQKGHTNVALLVPNQPLQGLKAAEEGLKEAFEFDSENCRVDILTEKGDKDGVVHSIQKGLSQNPSITALILTRPRHILNTITWLASHRFHVPEHLSLVGLCYDSWFEEIIPTITHYKISHIKMATALSRRLNSLMQGSSLDNYSHFVIPEEAHGHSVKTLNND</sequence>
<accession>A0A1M6HDD6</accession>
<dbReference type="AlphaFoldDB" id="A0A1M6HDD6"/>
<dbReference type="InParanoid" id="A0A1M6HDD6"/>
<dbReference type="RefSeq" id="WP_143158807.1">
    <property type="nucleotide sequence ID" value="NZ_FQYR01000003.1"/>
</dbReference>
<evidence type="ECO:0000256" key="3">
    <source>
        <dbReference type="ARBA" id="ARBA00023163"/>
    </source>
</evidence>
<protein>
    <submittedName>
        <fullName evidence="5">DNA-binding transcriptional regulator, LacI/PurR family</fullName>
    </submittedName>
</protein>
<dbReference type="InterPro" id="IPR036390">
    <property type="entry name" value="WH_DNA-bd_sf"/>
</dbReference>
<keyword evidence="3" id="KW-0804">Transcription</keyword>
<dbReference type="Pfam" id="PF00392">
    <property type="entry name" value="GntR"/>
    <property type="match status" value="1"/>
</dbReference>
<keyword evidence="1" id="KW-0805">Transcription regulation</keyword>
<dbReference type="InterPro" id="IPR000524">
    <property type="entry name" value="Tscrpt_reg_HTH_GntR"/>
</dbReference>
<dbReference type="SUPFAM" id="SSF53822">
    <property type="entry name" value="Periplasmic binding protein-like I"/>
    <property type="match status" value="1"/>
</dbReference>
<dbReference type="EMBL" id="FQYR01000003">
    <property type="protein sequence ID" value="SHJ20215.1"/>
    <property type="molecule type" value="Genomic_DNA"/>
</dbReference>
<dbReference type="InterPro" id="IPR028082">
    <property type="entry name" value="Peripla_BP_I"/>
</dbReference>
<dbReference type="STRING" id="1123071.SAMN02745181_1444"/>
<dbReference type="OrthoDB" id="180305at2"/>
<feature type="domain" description="HTH gntR-type" evidence="4">
    <location>
        <begin position="13"/>
        <end position="71"/>
    </location>
</feature>
<proteinExistence type="predicted"/>
<dbReference type="PANTHER" id="PTHR30146">
    <property type="entry name" value="LACI-RELATED TRANSCRIPTIONAL REPRESSOR"/>
    <property type="match status" value="1"/>
</dbReference>
<dbReference type="PANTHER" id="PTHR30146:SF109">
    <property type="entry name" value="HTH-TYPE TRANSCRIPTIONAL REGULATOR GALS"/>
    <property type="match status" value="1"/>
</dbReference>
<dbReference type="GO" id="GO:0000976">
    <property type="term" value="F:transcription cis-regulatory region binding"/>
    <property type="evidence" value="ECO:0007669"/>
    <property type="project" value="TreeGrafter"/>
</dbReference>
<dbReference type="SUPFAM" id="SSF46785">
    <property type="entry name" value="Winged helix' DNA-binding domain"/>
    <property type="match status" value="1"/>
</dbReference>
<gene>
    <name evidence="5" type="ORF">SAMN02745181_1444</name>
</gene>
<evidence type="ECO:0000256" key="2">
    <source>
        <dbReference type="ARBA" id="ARBA00023125"/>
    </source>
</evidence>
<keyword evidence="2 5" id="KW-0238">DNA-binding</keyword>
<evidence type="ECO:0000313" key="5">
    <source>
        <dbReference type="EMBL" id="SHJ20215.1"/>
    </source>
</evidence>
<dbReference type="Gene3D" id="3.40.50.2300">
    <property type="match status" value="2"/>
</dbReference>
<dbReference type="Proteomes" id="UP000184510">
    <property type="component" value="Unassembled WGS sequence"/>
</dbReference>